<dbReference type="Gene3D" id="2.120.10.30">
    <property type="entry name" value="TolB, C-terminal domain"/>
    <property type="match status" value="2"/>
</dbReference>
<evidence type="ECO:0000313" key="4">
    <source>
        <dbReference type="Proteomes" id="UP000231134"/>
    </source>
</evidence>
<reference evidence="3 4" key="1">
    <citation type="submission" date="2017-11" db="EMBL/GenBank/DDBJ databases">
        <title>Animal gut microbial communities from fecal samples from Wisconsin, USA.</title>
        <authorList>
            <person name="Neumann A."/>
        </authorList>
    </citation>
    <scope>NUCLEOTIDE SEQUENCE [LARGE SCALE GENOMIC DNA]</scope>
    <source>
        <strain evidence="3 4">UWS3</strain>
    </source>
</reference>
<organism evidence="3 4">
    <name type="scientific">Hallerella succinigenes</name>
    <dbReference type="NCBI Taxonomy" id="1896222"/>
    <lineage>
        <taxon>Bacteria</taxon>
        <taxon>Pseudomonadati</taxon>
        <taxon>Fibrobacterota</taxon>
        <taxon>Fibrobacteria</taxon>
        <taxon>Fibrobacterales</taxon>
        <taxon>Fibrobacteraceae</taxon>
        <taxon>Hallerella</taxon>
    </lineage>
</organism>
<dbReference type="InterPro" id="IPR011042">
    <property type="entry name" value="6-blade_b-propeller_TolB-like"/>
</dbReference>
<dbReference type="PANTHER" id="PTHR36842">
    <property type="entry name" value="PROTEIN TOLB HOMOLOG"/>
    <property type="match status" value="1"/>
</dbReference>
<gene>
    <name evidence="3" type="ORF">BGX16_2810</name>
</gene>
<name>A0A2M9AAL6_9BACT</name>
<dbReference type="OrthoDB" id="9815657at2"/>
<keyword evidence="2" id="KW-0732">Signal</keyword>
<comment type="caution">
    <text evidence="3">The sequence shown here is derived from an EMBL/GenBank/DDBJ whole genome shotgun (WGS) entry which is preliminary data.</text>
</comment>
<dbReference type="EMBL" id="PGEX01000001">
    <property type="protein sequence ID" value="PJJ42765.1"/>
    <property type="molecule type" value="Genomic_DNA"/>
</dbReference>
<dbReference type="AlphaFoldDB" id="A0A2M9AAL6"/>
<proteinExistence type="inferred from homology"/>
<dbReference type="PANTHER" id="PTHR36842:SF1">
    <property type="entry name" value="PROTEIN TOLB"/>
    <property type="match status" value="1"/>
</dbReference>
<dbReference type="RefSeq" id="WP_100426606.1">
    <property type="nucleotide sequence ID" value="NZ_PGEX01000001.1"/>
</dbReference>
<evidence type="ECO:0000256" key="1">
    <source>
        <dbReference type="ARBA" id="ARBA00009820"/>
    </source>
</evidence>
<comment type="similarity">
    <text evidence="1">Belongs to the TolB family.</text>
</comment>
<dbReference type="InterPro" id="IPR011659">
    <property type="entry name" value="WD40"/>
</dbReference>
<sequence>MKILKLAVATLALSTFAFADEAPTGAPVAPTSEEQSSLNAIKGKLNGKIVWSTSRVHSTHDLWIMNADGTDSKALTNSSTVDWFPRFSPDGQKIIFTRSKGGWTPENDANYPEKWDLWMIDVNGENEKKVADNATWGTFRPDGKNIVFSRGAKVFQKNLESGEEKLLLDGEKAFDEKGVILQEPNLSPDGKYIAITLRGSMRETGIWDIANKKWNKSGDGCQIDFFADGSKVYRVNPTGNGGTAAPSEILWFNVKNGEQQEKVGFFGVPKAAKLMDLPGRRSHEYFPRVSANGKWLVWGATAKGHDHDIYDYELYLWEIGKDPKTAARITYHSGNDRWPDIWLSK</sequence>
<dbReference type="Proteomes" id="UP000231134">
    <property type="component" value="Unassembled WGS sequence"/>
</dbReference>
<dbReference type="SUPFAM" id="SSF69304">
    <property type="entry name" value="Tricorn protease N-terminal domain"/>
    <property type="match status" value="1"/>
</dbReference>
<feature type="chain" id="PRO_5014721634" evidence="2">
    <location>
        <begin position="20"/>
        <end position="345"/>
    </location>
</feature>
<keyword evidence="4" id="KW-1185">Reference proteome</keyword>
<evidence type="ECO:0000256" key="2">
    <source>
        <dbReference type="SAM" id="SignalP"/>
    </source>
</evidence>
<evidence type="ECO:0000313" key="3">
    <source>
        <dbReference type="EMBL" id="PJJ42765.1"/>
    </source>
</evidence>
<dbReference type="Pfam" id="PF07676">
    <property type="entry name" value="PD40"/>
    <property type="match status" value="4"/>
</dbReference>
<accession>A0A2M9AAL6</accession>
<feature type="signal peptide" evidence="2">
    <location>
        <begin position="1"/>
        <end position="19"/>
    </location>
</feature>
<protein>
    <submittedName>
        <fullName evidence="3">WD40 repeat protein</fullName>
    </submittedName>
</protein>